<dbReference type="InterPro" id="IPR036390">
    <property type="entry name" value="WH_DNA-bd_sf"/>
</dbReference>
<dbReference type="Proteomes" id="UP000428328">
    <property type="component" value="Chromosome"/>
</dbReference>
<protein>
    <submittedName>
        <fullName evidence="2">PadR family transcriptional regulator</fullName>
    </submittedName>
</protein>
<dbReference type="RefSeq" id="WP_158945586.1">
    <property type="nucleotide sequence ID" value="NZ_CP046400.1"/>
</dbReference>
<dbReference type="InterPro" id="IPR036388">
    <property type="entry name" value="WH-like_DNA-bd_sf"/>
</dbReference>
<dbReference type="InterPro" id="IPR005149">
    <property type="entry name" value="Tscrpt_reg_PadR_N"/>
</dbReference>
<reference evidence="2 3" key="1">
    <citation type="submission" date="2019-11" db="EMBL/GenBank/DDBJ databases">
        <authorList>
            <person name="Zheng R.K."/>
            <person name="Sun C.M."/>
        </authorList>
    </citation>
    <scope>NUCLEOTIDE SEQUENCE [LARGE SCALE GENOMIC DNA]</scope>
    <source>
        <strain evidence="2 3">SRB007</strain>
    </source>
</reference>
<gene>
    <name evidence="2" type="ORF">GM415_00165</name>
</gene>
<evidence type="ECO:0000259" key="1">
    <source>
        <dbReference type="Pfam" id="PF03551"/>
    </source>
</evidence>
<accession>A0A6I6J9D6</accession>
<organism evidence="2 3">
    <name type="scientific">Pseudodesulfovibrio cashew</name>
    <dbReference type="NCBI Taxonomy" id="2678688"/>
    <lineage>
        <taxon>Bacteria</taxon>
        <taxon>Pseudomonadati</taxon>
        <taxon>Thermodesulfobacteriota</taxon>
        <taxon>Desulfovibrionia</taxon>
        <taxon>Desulfovibrionales</taxon>
        <taxon>Desulfovibrionaceae</taxon>
    </lineage>
</organism>
<keyword evidence="3" id="KW-1185">Reference proteome</keyword>
<dbReference type="AlphaFoldDB" id="A0A6I6J9D6"/>
<dbReference type="EMBL" id="CP046400">
    <property type="protein sequence ID" value="QGY38621.1"/>
    <property type="molecule type" value="Genomic_DNA"/>
</dbReference>
<evidence type="ECO:0000313" key="3">
    <source>
        <dbReference type="Proteomes" id="UP000428328"/>
    </source>
</evidence>
<proteinExistence type="predicted"/>
<dbReference type="PANTHER" id="PTHR33169:SF14">
    <property type="entry name" value="TRANSCRIPTIONAL REGULATOR RV3488"/>
    <property type="match status" value="1"/>
</dbReference>
<feature type="domain" description="Transcription regulator PadR N-terminal" evidence="1">
    <location>
        <begin position="18"/>
        <end position="91"/>
    </location>
</feature>
<dbReference type="KEGG" id="psel:GM415_00165"/>
<evidence type="ECO:0000313" key="2">
    <source>
        <dbReference type="EMBL" id="QGY38621.1"/>
    </source>
</evidence>
<name>A0A6I6J9D6_9BACT</name>
<dbReference type="SUPFAM" id="SSF46785">
    <property type="entry name" value="Winged helix' DNA-binding domain"/>
    <property type="match status" value="1"/>
</dbReference>
<dbReference type="InterPro" id="IPR052509">
    <property type="entry name" value="Metal_resp_DNA-bind_regulator"/>
</dbReference>
<dbReference type="Gene3D" id="1.10.10.10">
    <property type="entry name" value="Winged helix-like DNA-binding domain superfamily/Winged helix DNA-binding domain"/>
    <property type="match status" value="1"/>
</dbReference>
<sequence>MSKKVGSSKPQRYVQPSLLMALSAGKSYGYELIQTIGEYGFLRGDAPPGMVYRHLRQMDDEGLVVSSWDAEGDGPAKRIYSITDEGREILEAWVMHMERQRDALDSFIKRYRGEDA</sequence>
<dbReference type="Pfam" id="PF03551">
    <property type="entry name" value="PadR"/>
    <property type="match status" value="1"/>
</dbReference>
<dbReference type="PANTHER" id="PTHR33169">
    <property type="entry name" value="PADR-FAMILY TRANSCRIPTIONAL REGULATOR"/>
    <property type="match status" value="1"/>
</dbReference>